<accession>A0ABN0WIB3</accession>
<gene>
    <name evidence="4" type="ORF">GCM10010319_13330</name>
</gene>
<name>A0ABN0WIB3_9ACTN</name>
<reference evidence="4 5" key="1">
    <citation type="journal article" date="2019" name="Int. J. Syst. Evol. Microbiol.">
        <title>The Global Catalogue of Microorganisms (GCM) 10K type strain sequencing project: providing services to taxonomists for standard genome sequencing and annotation.</title>
        <authorList>
            <consortium name="The Broad Institute Genomics Platform"/>
            <consortium name="The Broad Institute Genome Sequencing Center for Infectious Disease"/>
            <person name="Wu L."/>
            <person name="Ma J."/>
        </authorList>
    </citation>
    <scope>NUCLEOTIDE SEQUENCE [LARGE SCALE GENOMIC DNA]</scope>
    <source>
        <strain evidence="4 5">JCM 4565</strain>
    </source>
</reference>
<dbReference type="RefSeq" id="WP_344116921.1">
    <property type="nucleotide sequence ID" value="NZ_BAAABW010000008.1"/>
</dbReference>
<evidence type="ECO:0000313" key="4">
    <source>
        <dbReference type="EMBL" id="GAA0338693.1"/>
    </source>
</evidence>
<sequence length="286" mass="29885">MTPRRAARLVAATSIAATLIALPATSIAFAEAKPWTATPAPAGKSTPRPDDRSSFYLEGEPGTVFEDKLSLVNPGDTARSLDVRGDGPWIVLAARSVRIPARTRADVPFTVAVPSAAEPGDHSGALVVSGEGRQVRVRLGLRVTGAPALRALAVEHVRVSREGGGAVIRYALVNRGNTALSPRLAIRADGLFGTVLRRTAAGVPAELAPGRSVRLTERWPDAPRLDSVRVHLTATAPGAARATASTSYTPLVWVIPALGGFALALAAATVLLVRRFRRARRTGAAA</sequence>
<feature type="signal peptide" evidence="3">
    <location>
        <begin position="1"/>
        <end position="30"/>
    </location>
</feature>
<comment type="caution">
    <text evidence="4">The sequence shown here is derived from an EMBL/GenBank/DDBJ whole genome shotgun (WGS) entry which is preliminary data.</text>
</comment>
<feature type="transmembrane region" description="Helical" evidence="2">
    <location>
        <begin position="251"/>
        <end position="273"/>
    </location>
</feature>
<keyword evidence="5" id="KW-1185">Reference proteome</keyword>
<proteinExistence type="predicted"/>
<dbReference type="Proteomes" id="UP001500063">
    <property type="component" value="Unassembled WGS sequence"/>
</dbReference>
<feature type="region of interest" description="Disordered" evidence="1">
    <location>
        <begin position="37"/>
        <end position="56"/>
    </location>
</feature>
<evidence type="ECO:0000256" key="1">
    <source>
        <dbReference type="SAM" id="MobiDB-lite"/>
    </source>
</evidence>
<evidence type="ECO:0000313" key="5">
    <source>
        <dbReference type="Proteomes" id="UP001500063"/>
    </source>
</evidence>
<evidence type="ECO:0000256" key="3">
    <source>
        <dbReference type="SAM" id="SignalP"/>
    </source>
</evidence>
<feature type="chain" id="PRO_5045117277" evidence="3">
    <location>
        <begin position="31"/>
        <end position="286"/>
    </location>
</feature>
<keyword evidence="2" id="KW-1133">Transmembrane helix</keyword>
<protein>
    <submittedName>
        <fullName evidence="4">DUF916 domain-containing protein</fullName>
    </submittedName>
</protein>
<dbReference type="EMBL" id="BAAABW010000008">
    <property type="protein sequence ID" value="GAA0338693.1"/>
    <property type="molecule type" value="Genomic_DNA"/>
</dbReference>
<keyword evidence="3" id="KW-0732">Signal</keyword>
<keyword evidence="2" id="KW-0472">Membrane</keyword>
<keyword evidence="2" id="KW-0812">Transmembrane</keyword>
<evidence type="ECO:0000256" key="2">
    <source>
        <dbReference type="SAM" id="Phobius"/>
    </source>
</evidence>
<organism evidence="4 5">
    <name type="scientific">Streptomyces blastmyceticus</name>
    <dbReference type="NCBI Taxonomy" id="68180"/>
    <lineage>
        <taxon>Bacteria</taxon>
        <taxon>Bacillati</taxon>
        <taxon>Actinomycetota</taxon>
        <taxon>Actinomycetes</taxon>
        <taxon>Kitasatosporales</taxon>
        <taxon>Streptomycetaceae</taxon>
        <taxon>Streptomyces</taxon>
    </lineage>
</organism>